<dbReference type="EMBL" id="JBHMFC010000023">
    <property type="protein sequence ID" value="MFB9056602.1"/>
    <property type="molecule type" value="Genomic_DNA"/>
</dbReference>
<dbReference type="InterPro" id="IPR038765">
    <property type="entry name" value="Papain-like_cys_pep_sf"/>
</dbReference>
<dbReference type="Gene3D" id="3.90.70.50">
    <property type="entry name" value="Peptidase C10, streptopain"/>
    <property type="match status" value="1"/>
</dbReference>
<sequence length="212" mass="23542">MLENPNDPACNIQTYSVAPLMTTFWHQGFGFNNNAPYKSCSNLSNGRAYAGCVAIAGAQVINYLEYPTTYDYNLMYNTTGSSEASRLIRDIGDAVDMDYGCSSSGANTEVLVDAFKNNFSYSSANYGSFNPTTLKNELNWGYPVILRGESSNAGHAWVCDGYDYYVNPCGANLLWLHMNWGWGTGSYNGSYQVGNYRGYDNNNEMIYGIRKQ</sequence>
<organism evidence="1 2">
    <name type="scientific">Mariniflexile ostreae</name>
    <dbReference type="NCBI Taxonomy" id="1520892"/>
    <lineage>
        <taxon>Bacteria</taxon>
        <taxon>Pseudomonadati</taxon>
        <taxon>Bacteroidota</taxon>
        <taxon>Flavobacteriia</taxon>
        <taxon>Flavobacteriales</taxon>
        <taxon>Flavobacteriaceae</taxon>
        <taxon>Mariniflexile</taxon>
    </lineage>
</organism>
<accession>A0ABV5FAY9</accession>
<evidence type="ECO:0000313" key="1">
    <source>
        <dbReference type="EMBL" id="MFB9056602.1"/>
    </source>
</evidence>
<proteinExistence type="predicted"/>
<comment type="caution">
    <text evidence="1">The sequence shown here is derived from an EMBL/GenBank/DDBJ whole genome shotgun (WGS) entry which is preliminary data.</text>
</comment>
<dbReference type="Proteomes" id="UP001589585">
    <property type="component" value="Unassembled WGS sequence"/>
</dbReference>
<keyword evidence="2" id="KW-1185">Reference proteome</keyword>
<dbReference type="RefSeq" id="WP_379860792.1">
    <property type="nucleotide sequence ID" value="NZ_JBHMFC010000023.1"/>
</dbReference>
<protein>
    <submittedName>
        <fullName evidence="1">C10 family peptidase</fullName>
    </submittedName>
</protein>
<dbReference type="InterPro" id="IPR000200">
    <property type="entry name" value="Peptidase_C10"/>
</dbReference>
<dbReference type="InterPro" id="IPR044934">
    <property type="entry name" value="Streptopain_sf"/>
</dbReference>
<dbReference type="SUPFAM" id="SSF54001">
    <property type="entry name" value="Cysteine proteinases"/>
    <property type="match status" value="1"/>
</dbReference>
<name>A0ABV5FAY9_9FLAO</name>
<dbReference type="Pfam" id="PF01640">
    <property type="entry name" value="Peptidase_C10"/>
    <property type="match status" value="1"/>
</dbReference>
<reference evidence="1 2" key="1">
    <citation type="submission" date="2024-09" db="EMBL/GenBank/DDBJ databases">
        <authorList>
            <person name="Sun Q."/>
            <person name="Mori K."/>
        </authorList>
    </citation>
    <scope>NUCLEOTIDE SEQUENCE [LARGE SCALE GENOMIC DNA]</scope>
    <source>
        <strain evidence="1 2">CECT 8622</strain>
    </source>
</reference>
<evidence type="ECO:0000313" key="2">
    <source>
        <dbReference type="Proteomes" id="UP001589585"/>
    </source>
</evidence>
<gene>
    <name evidence="1" type="ORF">ACFFU9_07560</name>
</gene>